<sequence>MAGHARPLQGVRVVELARILAGPWVGQTLADLGADVIKVESPAGDDTRTWGPPFVTRSDGTREAAYFHACNRGKRSVIADFRKAEDLEFIRALIAEADVVVENFKLGGLTRYGLDYAALAESNPRLIYCSITGFGQTGPYAPRAGYDFVVQGLSGMMDLTGAPEAEPQKIGVALADIITGLYATVAIEAALIERNATGSGQNIDMALLDSMVGVLANQALNFLASGVAPRRLGNAHPNIAPYQVFEASDGPFILAVGNDEQFRRFCTIIGRQAMPADPRFIGNAERVAHRSELAELIGASVRAWRKADLLAACDKTGIPAGPINRVDEVFADPQVQARGMCVELGEGLRGVRTPIVMSGAMAANDVPAPQLGEHDTAIRAGKKWTTLNRESRA</sequence>
<dbReference type="RefSeq" id="WP_277278912.1">
    <property type="nucleotide sequence ID" value="NZ_JAROCY010000013.1"/>
</dbReference>
<dbReference type="PANTHER" id="PTHR48207:SF3">
    <property type="entry name" value="SUCCINATE--HYDROXYMETHYLGLUTARATE COA-TRANSFERASE"/>
    <property type="match status" value="1"/>
</dbReference>
<dbReference type="EMBL" id="JAROCY010000013">
    <property type="protein sequence ID" value="MDF8334335.1"/>
    <property type="molecule type" value="Genomic_DNA"/>
</dbReference>
<gene>
    <name evidence="2" type="ORF">POM99_14080</name>
</gene>
<dbReference type="SUPFAM" id="SSF89796">
    <property type="entry name" value="CoA-transferase family III (CaiB/BaiF)"/>
    <property type="match status" value="1"/>
</dbReference>
<evidence type="ECO:0000313" key="2">
    <source>
        <dbReference type="EMBL" id="MDF8334335.1"/>
    </source>
</evidence>
<dbReference type="InterPro" id="IPR050483">
    <property type="entry name" value="CoA-transferase_III_domain"/>
</dbReference>
<dbReference type="InterPro" id="IPR044855">
    <property type="entry name" value="CoA-Trfase_III_dom3_sf"/>
</dbReference>
<reference evidence="2 3" key="1">
    <citation type="submission" date="2023-03" db="EMBL/GenBank/DDBJ databases">
        <title>Novosphingobium cyanobacteriorum sp. nov., isolated from a eutrophic reservoir during the Microcystis bloom period.</title>
        <authorList>
            <person name="Kang M."/>
            <person name="Le V."/>
            <person name="Ko S.-R."/>
            <person name="Lee S.-A."/>
            <person name="Ahn C.-Y."/>
        </authorList>
    </citation>
    <scope>NUCLEOTIDE SEQUENCE [LARGE SCALE GENOMIC DNA]</scope>
    <source>
        <strain evidence="2 3">HBC54</strain>
    </source>
</reference>
<accession>A0ABT6CMN9</accession>
<keyword evidence="3" id="KW-1185">Reference proteome</keyword>
<evidence type="ECO:0000313" key="3">
    <source>
        <dbReference type="Proteomes" id="UP001222770"/>
    </source>
</evidence>
<keyword evidence="1" id="KW-0808">Transferase</keyword>
<evidence type="ECO:0000256" key="1">
    <source>
        <dbReference type="ARBA" id="ARBA00022679"/>
    </source>
</evidence>
<dbReference type="PANTHER" id="PTHR48207">
    <property type="entry name" value="SUCCINATE--HYDROXYMETHYLGLUTARATE COA-TRANSFERASE"/>
    <property type="match status" value="1"/>
</dbReference>
<dbReference type="InterPro" id="IPR023606">
    <property type="entry name" value="CoA-Trfase_III_dom_1_sf"/>
</dbReference>
<dbReference type="InterPro" id="IPR003673">
    <property type="entry name" value="CoA-Trfase_fam_III"/>
</dbReference>
<proteinExistence type="predicted"/>
<comment type="caution">
    <text evidence="2">The sequence shown here is derived from an EMBL/GenBank/DDBJ whole genome shotgun (WGS) entry which is preliminary data.</text>
</comment>
<name>A0ABT6CMN9_9SPHN</name>
<dbReference type="Pfam" id="PF02515">
    <property type="entry name" value="CoA_transf_3"/>
    <property type="match status" value="1"/>
</dbReference>
<protein>
    <submittedName>
        <fullName evidence="2">CaiB/BaiF CoA-transferase family protein</fullName>
    </submittedName>
</protein>
<dbReference type="Gene3D" id="3.30.1540.10">
    <property type="entry name" value="formyl-coa transferase, domain 3"/>
    <property type="match status" value="1"/>
</dbReference>
<dbReference type="Gene3D" id="3.40.50.10540">
    <property type="entry name" value="Crotonobetainyl-coa:carnitine coa-transferase, domain 1"/>
    <property type="match status" value="1"/>
</dbReference>
<organism evidence="2 3">
    <name type="scientific">Novosphingobium cyanobacteriorum</name>
    <dbReference type="NCBI Taxonomy" id="3024215"/>
    <lineage>
        <taxon>Bacteria</taxon>
        <taxon>Pseudomonadati</taxon>
        <taxon>Pseudomonadota</taxon>
        <taxon>Alphaproteobacteria</taxon>
        <taxon>Sphingomonadales</taxon>
        <taxon>Sphingomonadaceae</taxon>
        <taxon>Novosphingobium</taxon>
    </lineage>
</organism>
<dbReference type="Proteomes" id="UP001222770">
    <property type="component" value="Unassembled WGS sequence"/>
</dbReference>